<evidence type="ECO:0000256" key="2">
    <source>
        <dbReference type="ARBA" id="ARBA00022729"/>
    </source>
</evidence>
<comment type="subcellular location">
    <subcellularLocation>
        <location evidence="1">Periplasm</location>
    </subcellularLocation>
</comment>
<keyword evidence="8" id="KW-1185">Reference proteome</keyword>
<proteinExistence type="predicted"/>
<evidence type="ECO:0000256" key="4">
    <source>
        <dbReference type="ARBA" id="ARBA00023239"/>
    </source>
</evidence>
<dbReference type="Pfam" id="PF07940">
    <property type="entry name" value="Hepar_II_III_C"/>
    <property type="match status" value="1"/>
</dbReference>
<protein>
    <submittedName>
        <fullName evidence="7">Uncharacterized protein</fullName>
    </submittedName>
</protein>
<comment type="caution">
    <text evidence="7">The sequence shown here is derived from an EMBL/GenBank/DDBJ whole genome shotgun (WGS) entry which is preliminary data.</text>
</comment>
<evidence type="ECO:0000256" key="3">
    <source>
        <dbReference type="ARBA" id="ARBA00022764"/>
    </source>
</evidence>
<dbReference type="InterPro" id="IPR012480">
    <property type="entry name" value="Hepar_II_III_C"/>
</dbReference>
<keyword evidence="4" id="KW-0456">Lyase</keyword>
<dbReference type="OrthoDB" id="9763014at2"/>
<evidence type="ECO:0000259" key="5">
    <source>
        <dbReference type="Pfam" id="PF07940"/>
    </source>
</evidence>
<sequence length="538" mass="61184">MSKLRLYIDTALHLKPSQIAYRIWRKLGGSMRLHVGYRPCPDANKADIRRVPALSEIDFDPVFLARFDVNALLDDRVELLNHEERMDWRESWHAELSTPLWHFNLHYHEYLLPLAKAFLDEGDKRYLDKAKAIVDSWIDACPRERGGVAWDPYVISMRIVSWLAFRAELDDALRTDDAFCERINASLAEQYVHLSQHLEKDLLANHYLENLKALAILACYFGDRKTLELALPMLKTQVNEQVLDDGMHFELSPMYQKIVLEDLMRAAIVLRDSGFGEHAEAFKLQQMCDCLYSMERGIDRTPLFNDCGDNVAKSRDALLLCARERFGVVPEFHGVLKNSGYCILERQTKAGFVKVIFDAGKPGPAYAMGHVHCDALSFECFVDGEPWIVNCGTFAYQDAKRLEFKKTHSHSTVMVNGEEQHECWAPFRVARYSTGAVEDSAATIVRGALLQCGGKCKVVREIVLEADGLRVVDHLVGDGCIESAFVFARDVPEADGQIDEVAYAPEFGVYRDSCRIISQPANSHEVYFTYPRYKKAVV</sequence>
<dbReference type="GO" id="GO:0042597">
    <property type="term" value="C:periplasmic space"/>
    <property type="evidence" value="ECO:0007669"/>
    <property type="project" value="UniProtKB-SubCell"/>
</dbReference>
<name>A0A369LTK5_9ACTN</name>
<organism evidence="7 8">
    <name type="scientific">Gordonibacter pamelaeae</name>
    <dbReference type="NCBI Taxonomy" id="471189"/>
    <lineage>
        <taxon>Bacteria</taxon>
        <taxon>Bacillati</taxon>
        <taxon>Actinomycetota</taxon>
        <taxon>Coriobacteriia</taxon>
        <taxon>Eggerthellales</taxon>
        <taxon>Eggerthellaceae</taxon>
        <taxon>Gordonibacter</taxon>
    </lineage>
</organism>
<dbReference type="PANTHER" id="PTHR39210:SF1">
    <property type="entry name" value="HEPARIN-SULFATE LYASE"/>
    <property type="match status" value="1"/>
</dbReference>
<dbReference type="InterPro" id="IPR008929">
    <property type="entry name" value="Chondroitin_lyas"/>
</dbReference>
<dbReference type="Gene3D" id="1.50.10.100">
    <property type="entry name" value="Chondroitin AC/alginate lyase"/>
    <property type="match status" value="1"/>
</dbReference>
<dbReference type="InterPro" id="IPR031680">
    <property type="entry name" value="Hepar_II_III_N"/>
</dbReference>
<dbReference type="EMBL" id="PPTS01000009">
    <property type="protein sequence ID" value="RDB62464.1"/>
    <property type="molecule type" value="Genomic_DNA"/>
</dbReference>
<dbReference type="SUPFAM" id="SSF48230">
    <property type="entry name" value="Chondroitin AC/alginate lyase"/>
    <property type="match status" value="1"/>
</dbReference>
<gene>
    <name evidence="7" type="ORF">C1877_13185</name>
</gene>
<feature type="domain" description="Heparinase II/III-like C-terminal" evidence="5">
    <location>
        <begin position="336"/>
        <end position="491"/>
    </location>
</feature>
<dbReference type="RefSeq" id="WP_114569388.1">
    <property type="nucleotide sequence ID" value="NZ_CABMMS010000009.1"/>
</dbReference>
<evidence type="ECO:0000313" key="7">
    <source>
        <dbReference type="EMBL" id="RDB62464.1"/>
    </source>
</evidence>
<evidence type="ECO:0000313" key="8">
    <source>
        <dbReference type="Proteomes" id="UP000254000"/>
    </source>
</evidence>
<keyword evidence="3" id="KW-0574">Periplasm</keyword>
<dbReference type="PANTHER" id="PTHR39210">
    <property type="entry name" value="HEPARIN-SULFATE LYASE"/>
    <property type="match status" value="1"/>
</dbReference>
<evidence type="ECO:0000259" key="6">
    <source>
        <dbReference type="Pfam" id="PF16889"/>
    </source>
</evidence>
<evidence type="ECO:0000256" key="1">
    <source>
        <dbReference type="ARBA" id="ARBA00004418"/>
    </source>
</evidence>
<dbReference type="Pfam" id="PF16889">
    <property type="entry name" value="Hepar_II_III_N"/>
    <property type="match status" value="1"/>
</dbReference>
<dbReference type="GeneID" id="78360648"/>
<accession>A0A369LTK5</accession>
<feature type="domain" description="Heparin-sulfate lyase N-terminal" evidence="6">
    <location>
        <begin position="79"/>
        <end position="309"/>
    </location>
</feature>
<reference evidence="7 8" key="1">
    <citation type="journal article" date="2018" name="Elife">
        <title>Discovery and characterization of a prevalent human gut bacterial enzyme sufficient for the inactivation of a family of plant toxins.</title>
        <authorList>
            <person name="Koppel N."/>
            <person name="Bisanz J.E."/>
            <person name="Pandelia M.E."/>
            <person name="Turnbaugh P.J."/>
            <person name="Balskus E.P."/>
        </authorList>
    </citation>
    <scope>NUCLEOTIDE SEQUENCE [LARGE SCALE GENOMIC DNA]</scope>
    <source>
        <strain evidence="7 8">3C</strain>
    </source>
</reference>
<keyword evidence="2" id="KW-0732">Signal</keyword>
<dbReference type="Proteomes" id="UP000254000">
    <property type="component" value="Unassembled WGS sequence"/>
</dbReference>
<dbReference type="Gene3D" id="2.70.98.70">
    <property type="match status" value="1"/>
</dbReference>
<dbReference type="AlphaFoldDB" id="A0A369LTK5"/>
<dbReference type="GO" id="GO:0016829">
    <property type="term" value="F:lyase activity"/>
    <property type="evidence" value="ECO:0007669"/>
    <property type="project" value="UniProtKB-KW"/>
</dbReference>